<evidence type="ECO:0000256" key="3">
    <source>
        <dbReference type="ARBA" id="ARBA00022475"/>
    </source>
</evidence>
<dbReference type="EMBL" id="NFHO01000006">
    <property type="protein sequence ID" value="OUN42836.1"/>
    <property type="molecule type" value="Genomic_DNA"/>
</dbReference>
<feature type="transmembrane region" description="Helical" evidence="8">
    <location>
        <begin position="397"/>
        <end position="421"/>
    </location>
</feature>
<dbReference type="InterPro" id="IPR004680">
    <property type="entry name" value="Cit_transptr-like_dom"/>
</dbReference>
<dbReference type="RefSeq" id="WP_087186487.1">
    <property type="nucleotide sequence ID" value="NZ_NFHO01000006.1"/>
</dbReference>
<keyword evidence="4 8" id="KW-0812">Transmembrane</keyword>
<dbReference type="Proteomes" id="UP000196560">
    <property type="component" value="Unassembled WGS sequence"/>
</dbReference>
<comment type="subcellular location">
    <subcellularLocation>
        <location evidence="1">Cell membrane</location>
        <topology evidence="1">Multi-pass membrane protein</topology>
    </subcellularLocation>
</comment>
<sequence length="424" mass="44915">MDAFMRFALNVREIVRKDPVLVVAIVLAIISCAAVPPDAAYAEYVDLRTIGMLFSLMTIMAGLSRLGVFRIACRHLLSAVRGPRRLALALTLLAFFSSMLITNDVALVTFVPFALLALRTLDSPRHACFTVVMMTIAANLGSMLTPIGNPQNLYLYSTSHMALTDFLLLMLPYAAAALVLLVGAIAFFGRIPEHAKEKTARSVDAGNPASSSEDGSADSPATCGEADNTASATDANETPQLASEADDPAPSPLRALPWAALFVLALLSVAHILPYQAIVAATIAVALVADRRALLHVDYALLFTFIAFFVFVGNVGRIEVVSAALAQLIDGHELAVAVIASQVLSNVPAAILLSGFTSNFAALIVGTNLGGLGTLIASMASLISYKQVALVLPREKGRYFMLFTVWNIAFLAVLAVLAAVLEVL</sequence>
<accession>A0A1Y3U284</accession>
<name>A0A1Y3U284_9ACTN</name>
<evidence type="ECO:0000313" key="10">
    <source>
        <dbReference type="EMBL" id="OUN42836.1"/>
    </source>
</evidence>
<keyword evidence="3" id="KW-1003">Cell membrane</keyword>
<dbReference type="STRING" id="1118060.GCA_000311845_00151"/>
<keyword evidence="11" id="KW-1185">Reference proteome</keyword>
<feature type="transmembrane region" description="Helical" evidence="8">
    <location>
        <begin position="167"/>
        <end position="188"/>
    </location>
</feature>
<feature type="transmembrane region" description="Helical" evidence="8">
    <location>
        <begin position="53"/>
        <end position="72"/>
    </location>
</feature>
<keyword evidence="5 8" id="KW-1133">Transmembrane helix</keyword>
<feature type="region of interest" description="Disordered" evidence="7">
    <location>
        <begin position="199"/>
        <end position="248"/>
    </location>
</feature>
<evidence type="ECO:0000259" key="9">
    <source>
        <dbReference type="Pfam" id="PF03600"/>
    </source>
</evidence>
<feature type="transmembrane region" description="Helical" evidence="8">
    <location>
        <begin position="127"/>
        <end position="147"/>
    </location>
</feature>
<gene>
    <name evidence="10" type="ORF">B5G21_06450</name>
</gene>
<dbReference type="Pfam" id="PF03600">
    <property type="entry name" value="CitMHS"/>
    <property type="match status" value="1"/>
</dbReference>
<protein>
    <recommendedName>
        <fullName evidence="9">Citrate transporter-like domain-containing protein</fullName>
    </recommendedName>
</protein>
<evidence type="ECO:0000256" key="8">
    <source>
        <dbReference type="SAM" id="Phobius"/>
    </source>
</evidence>
<feature type="transmembrane region" description="Helical" evidence="8">
    <location>
        <begin position="360"/>
        <end position="385"/>
    </location>
</feature>
<evidence type="ECO:0000256" key="5">
    <source>
        <dbReference type="ARBA" id="ARBA00022989"/>
    </source>
</evidence>
<dbReference type="eggNOG" id="COG1055">
    <property type="taxonomic scope" value="Bacteria"/>
</dbReference>
<feature type="transmembrane region" description="Helical" evidence="8">
    <location>
        <begin position="20"/>
        <end position="41"/>
    </location>
</feature>
<keyword evidence="2" id="KW-0813">Transport</keyword>
<dbReference type="AlphaFoldDB" id="A0A1Y3U284"/>
<evidence type="ECO:0000313" key="11">
    <source>
        <dbReference type="Proteomes" id="UP000196560"/>
    </source>
</evidence>
<organism evidence="10 11">
    <name type="scientific">Enorma massiliensis</name>
    <dbReference type="NCBI Taxonomy" id="1472761"/>
    <lineage>
        <taxon>Bacteria</taxon>
        <taxon>Bacillati</taxon>
        <taxon>Actinomycetota</taxon>
        <taxon>Coriobacteriia</taxon>
        <taxon>Coriobacteriales</taxon>
        <taxon>Coriobacteriaceae</taxon>
        <taxon>Enorma</taxon>
    </lineage>
</organism>
<proteinExistence type="predicted"/>
<feature type="transmembrane region" description="Helical" evidence="8">
    <location>
        <begin position="92"/>
        <end position="115"/>
    </location>
</feature>
<dbReference type="PANTHER" id="PTHR43302:SF5">
    <property type="entry name" value="TRANSPORTER ARSB-RELATED"/>
    <property type="match status" value="1"/>
</dbReference>
<feature type="transmembrane region" description="Helical" evidence="8">
    <location>
        <begin position="293"/>
        <end position="313"/>
    </location>
</feature>
<evidence type="ECO:0000256" key="7">
    <source>
        <dbReference type="SAM" id="MobiDB-lite"/>
    </source>
</evidence>
<keyword evidence="6 8" id="KW-0472">Membrane</keyword>
<evidence type="ECO:0000256" key="4">
    <source>
        <dbReference type="ARBA" id="ARBA00022692"/>
    </source>
</evidence>
<dbReference type="GO" id="GO:0055085">
    <property type="term" value="P:transmembrane transport"/>
    <property type="evidence" value="ECO:0007669"/>
    <property type="project" value="InterPro"/>
</dbReference>
<comment type="caution">
    <text evidence="10">The sequence shown here is derived from an EMBL/GenBank/DDBJ whole genome shotgun (WGS) entry which is preliminary data.</text>
</comment>
<feature type="compositionally biased region" description="Polar residues" evidence="7">
    <location>
        <begin position="228"/>
        <end position="241"/>
    </location>
</feature>
<reference evidence="11" key="1">
    <citation type="submission" date="2017-04" db="EMBL/GenBank/DDBJ databases">
        <title>Function of individual gut microbiota members based on whole genome sequencing of pure cultures obtained from chicken caecum.</title>
        <authorList>
            <person name="Medvecky M."/>
            <person name="Cejkova D."/>
            <person name="Polansky O."/>
            <person name="Karasova D."/>
            <person name="Kubasova T."/>
            <person name="Cizek A."/>
            <person name="Rychlik I."/>
        </authorList>
    </citation>
    <scope>NUCLEOTIDE SEQUENCE [LARGE SCALE GENOMIC DNA]</scope>
    <source>
        <strain evidence="11">An70</strain>
    </source>
</reference>
<feature type="transmembrane region" description="Helical" evidence="8">
    <location>
        <begin position="258"/>
        <end position="287"/>
    </location>
</feature>
<dbReference type="PROSITE" id="PS51257">
    <property type="entry name" value="PROKAR_LIPOPROTEIN"/>
    <property type="match status" value="1"/>
</dbReference>
<dbReference type="GO" id="GO:0005886">
    <property type="term" value="C:plasma membrane"/>
    <property type="evidence" value="ECO:0007669"/>
    <property type="project" value="UniProtKB-SubCell"/>
</dbReference>
<evidence type="ECO:0000256" key="6">
    <source>
        <dbReference type="ARBA" id="ARBA00023136"/>
    </source>
</evidence>
<evidence type="ECO:0000256" key="1">
    <source>
        <dbReference type="ARBA" id="ARBA00004651"/>
    </source>
</evidence>
<feature type="domain" description="Citrate transporter-like" evidence="9">
    <location>
        <begin position="16"/>
        <end position="354"/>
    </location>
</feature>
<evidence type="ECO:0000256" key="2">
    <source>
        <dbReference type="ARBA" id="ARBA00022448"/>
    </source>
</evidence>
<dbReference type="PANTHER" id="PTHR43302">
    <property type="entry name" value="TRANSPORTER ARSB-RELATED"/>
    <property type="match status" value="1"/>
</dbReference>
<feature type="transmembrane region" description="Helical" evidence="8">
    <location>
        <begin position="334"/>
        <end position="354"/>
    </location>
</feature>